<reference evidence="1" key="1">
    <citation type="journal article" date="2016" name="Front. Microbiol.">
        <title>Genome Sequence of the Piezophilic, Mesophilic Sulfate-Reducing Bacterium Desulfovibrio indicus J2T.</title>
        <authorList>
            <person name="Cao J."/>
            <person name="Maignien L."/>
            <person name="Shao Z."/>
            <person name="Alain K."/>
            <person name="Jebbar M."/>
        </authorList>
    </citation>
    <scope>NUCLEOTIDE SEQUENCE</scope>
    <source>
        <strain evidence="1">DSM 21893</strain>
    </source>
</reference>
<reference evidence="1" key="2">
    <citation type="submission" date="2021-08" db="EMBL/GenBank/DDBJ databases">
        <authorList>
            <person name="Tani A."/>
            <person name="Ola A."/>
            <person name="Ogura Y."/>
            <person name="Katsura K."/>
            <person name="Hayashi T."/>
        </authorList>
    </citation>
    <scope>NUCLEOTIDE SEQUENCE</scope>
    <source>
        <strain evidence="1">DSM 21893</strain>
    </source>
</reference>
<evidence type="ECO:0000313" key="1">
    <source>
        <dbReference type="EMBL" id="GJD41347.1"/>
    </source>
</evidence>
<sequence length="214" mass="23172">MSVTSGSLRTPVDQSAVISAVLAGRKMTEIGRELGVSKQRIGQIVRKAGVVAPTGNEGIAAARAQVEDLVKAGMSDALIAKTLMASVTMVAGERCRLGLSEGYRRETLRPIILQHLANGFSFRRIDQMLGMNRGQSKTMVKDAGVSSRCSKFRDFSHRRAIALKLRSEGATWQAVAAAFAEHEGFQITSTGAHFWCWKHHPDLFASKSSKGSAR</sequence>
<dbReference type="Proteomes" id="UP001055307">
    <property type="component" value="Unassembled WGS sequence"/>
</dbReference>
<comment type="caution">
    <text evidence="1">The sequence shown here is derived from an EMBL/GenBank/DDBJ whole genome shotgun (WGS) entry which is preliminary data.</text>
</comment>
<gene>
    <name evidence="1" type="ORF">OICFNHDK_3830</name>
</gene>
<proteinExistence type="predicted"/>
<accession>A0AAV4ZBI8</accession>
<evidence type="ECO:0000313" key="2">
    <source>
        <dbReference type="Proteomes" id="UP001055307"/>
    </source>
</evidence>
<protein>
    <submittedName>
        <fullName evidence="1">Uncharacterized protein</fullName>
    </submittedName>
</protein>
<name>A0AAV4ZBI8_9HYPH</name>
<keyword evidence="2" id="KW-1185">Reference proteome</keyword>
<dbReference type="RefSeq" id="WP_192215630.1">
    <property type="nucleotide sequence ID" value="NZ_BPQF01000019.1"/>
</dbReference>
<dbReference type="EMBL" id="BPQF01000019">
    <property type="protein sequence ID" value="GJD41347.1"/>
    <property type="molecule type" value="Genomic_DNA"/>
</dbReference>
<dbReference type="AlphaFoldDB" id="A0AAV4ZBI8"/>
<organism evidence="1 2">
    <name type="scientific">Methylobacterium bullatum</name>
    <dbReference type="NCBI Taxonomy" id="570505"/>
    <lineage>
        <taxon>Bacteria</taxon>
        <taxon>Pseudomonadati</taxon>
        <taxon>Pseudomonadota</taxon>
        <taxon>Alphaproteobacteria</taxon>
        <taxon>Hyphomicrobiales</taxon>
        <taxon>Methylobacteriaceae</taxon>
        <taxon>Methylobacterium</taxon>
    </lineage>
</organism>